<dbReference type="EMBL" id="VSRR010033340">
    <property type="protein sequence ID" value="MPC71672.1"/>
    <property type="molecule type" value="Genomic_DNA"/>
</dbReference>
<dbReference type="AlphaFoldDB" id="A0A5B7HK87"/>
<protein>
    <submittedName>
        <fullName evidence="1">Uncharacterized protein</fullName>
    </submittedName>
</protein>
<evidence type="ECO:0000313" key="1">
    <source>
        <dbReference type="EMBL" id="MPC71672.1"/>
    </source>
</evidence>
<accession>A0A5B7HK87</accession>
<proteinExistence type="predicted"/>
<organism evidence="1 2">
    <name type="scientific">Portunus trituberculatus</name>
    <name type="common">Swimming crab</name>
    <name type="synonym">Neptunus trituberculatus</name>
    <dbReference type="NCBI Taxonomy" id="210409"/>
    <lineage>
        <taxon>Eukaryota</taxon>
        <taxon>Metazoa</taxon>
        <taxon>Ecdysozoa</taxon>
        <taxon>Arthropoda</taxon>
        <taxon>Crustacea</taxon>
        <taxon>Multicrustacea</taxon>
        <taxon>Malacostraca</taxon>
        <taxon>Eumalacostraca</taxon>
        <taxon>Eucarida</taxon>
        <taxon>Decapoda</taxon>
        <taxon>Pleocyemata</taxon>
        <taxon>Brachyura</taxon>
        <taxon>Eubrachyura</taxon>
        <taxon>Portunoidea</taxon>
        <taxon>Portunidae</taxon>
        <taxon>Portuninae</taxon>
        <taxon>Portunus</taxon>
    </lineage>
</organism>
<name>A0A5B7HK87_PORTR</name>
<gene>
    <name evidence="1" type="ORF">E2C01_065957</name>
</gene>
<reference evidence="1 2" key="1">
    <citation type="submission" date="2019-05" db="EMBL/GenBank/DDBJ databases">
        <title>Another draft genome of Portunus trituberculatus and its Hox gene families provides insights of decapod evolution.</title>
        <authorList>
            <person name="Jeong J.-H."/>
            <person name="Song I."/>
            <person name="Kim S."/>
            <person name="Choi T."/>
            <person name="Kim D."/>
            <person name="Ryu S."/>
            <person name="Kim W."/>
        </authorList>
    </citation>
    <scope>NUCLEOTIDE SEQUENCE [LARGE SCALE GENOMIC DNA]</scope>
    <source>
        <tissue evidence="1">Muscle</tissue>
    </source>
</reference>
<comment type="caution">
    <text evidence="1">The sequence shown here is derived from an EMBL/GenBank/DDBJ whole genome shotgun (WGS) entry which is preliminary data.</text>
</comment>
<sequence>MRSGDFYNYTFYQHFPLSPPPPLPPFSCSSSSSFSIRVLFSIIPRLTTLVIFAHLRSHIEKYNEYRFVVVNWLLTASPRLVNGSPAISRPYLTSIPCLPTATSPPPTNIQ</sequence>
<evidence type="ECO:0000313" key="2">
    <source>
        <dbReference type="Proteomes" id="UP000324222"/>
    </source>
</evidence>
<dbReference type="Proteomes" id="UP000324222">
    <property type="component" value="Unassembled WGS sequence"/>
</dbReference>
<keyword evidence="2" id="KW-1185">Reference proteome</keyword>